<reference evidence="1 2" key="1">
    <citation type="submission" date="2020-01" db="EMBL/GenBank/DDBJ databases">
        <title>Draft Genome Sequence of Vibrio sp. strain OCN044, Isolated from a Healthy Coral at Palmyra Atoll.</title>
        <authorList>
            <person name="Videau P."/>
            <person name="Loughran R."/>
            <person name="Esquivel A."/>
            <person name="Deadmond M."/>
            <person name="Paddock B.E."/>
            <person name="Saw J.H."/>
            <person name="Ushijima B."/>
        </authorList>
    </citation>
    <scope>NUCLEOTIDE SEQUENCE [LARGE SCALE GENOMIC DNA]</scope>
    <source>
        <strain evidence="1 2">OCN044</strain>
    </source>
</reference>
<gene>
    <name evidence="1" type="ORF">GTG28_20680</name>
</gene>
<keyword evidence="2" id="KW-1185">Reference proteome</keyword>
<proteinExistence type="predicted"/>
<dbReference type="RefSeq" id="WP_237475686.1">
    <property type="nucleotide sequence ID" value="NZ_WWEU01000017.1"/>
</dbReference>
<comment type="caution">
    <text evidence="1">The sequence shown here is derived from an EMBL/GenBank/DDBJ whole genome shotgun (WGS) entry which is preliminary data.</text>
</comment>
<organism evidence="1 2">
    <name type="scientific">Vibrio tetraodonis subsp. pristinus</name>
    <dbReference type="NCBI Taxonomy" id="2695891"/>
    <lineage>
        <taxon>Bacteria</taxon>
        <taxon>Pseudomonadati</taxon>
        <taxon>Pseudomonadota</taxon>
        <taxon>Gammaproteobacteria</taxon>
        <taxon>Vibrionales</taxon>
        <taxon>Vibrionaceae</taxon>
        <taxon>Vibrio</taxon>
    </lineage>
</organism>
<dbReference type="EMBL" id="WWEU01000017">
    <property type="protein sequence ID" value="MYM61620.1"/>
    <property type="molecule type" value="Genomic_DNA"/>
</dbReference>
<evidence type="ECO:0000313" key="1">
    <source>
        <dbReference type="EMBL" id="MYM61620.1"/>
    </source>
</evidence>
<accession>A0A6L8M2V0</accession>
<dbReference type="Proteomes" id="UP000478571">
    <property type="component" value="Unassembled WGS sequence"/>
</dbReference>
<name>A0A6L8M2V0_9VIBR</name>
<evidence type="ECO:0000313" key="2">
    <source>
        <dbReference type="Proteomes" id="UP000478571"/>
    </source>
</evidence>
<protein>
    <submittedName>
        <fullName evidence="1">Uncharacterized protein</fullName>
    </submittedName>
</protein>
<dbReference type="AlphaFoldDB" id="A0A6L8M2V0"/>
<sequence length="59" mass="6843">MWTKFKKLTGTQKTKAAVLAAFFYALYLSLQTYREHMPNWLYHGLMFLSQMGSAFFGGI</sequence>